<accession>A0A8H3KRW5</accession>
<comment type="caution">
    <text evidence="1">The sequence shown here is derived from an EMBL/GenBank/DDBJ whole genome shotgun (WGS) entry which is preliminary data.</text>
</comment>
<dbReference type="AlphaFoldDB" id="A0A8H3KRW5"/>
<dbReference type="EMBL" id="BLAL01000004">
    <property type="protein sequence ID" value="GES72704.1"/>
    <property type="molecule type" value="Genomic_DNA"/>
</dbReference>
<proteinExistence type="predicted"/>
<dbReference type="Proteomes" id="UP000615446">
    <property type="component" value="Unassembled WGS sequence"/>
</dbReference>
<reference evidence="1" key="1">
    <citation type="submission" date="2019-10" db="EMBL/GenBank/DDBJ databases">
        <title>Conservation and host-specific expression of non-tandemly repeated heterogenous ribosome RNA gene in arbuscular mycorrhizal fungi.</title>
        <authorList>
            <person name="Maeda T."/>
            <person name="Kobayashi Y."/>
            <person name="Nakagawa T."/>
            <person name="Ezawa T."/>
            <person name="Yamaguchi K."/>
            <person name="Bino T."/>
            <person name="Nishimoto Y."/>
            <person name="Shigenobu S."/>
            <person name="Kawaguchi M."/>
        </authorList>
    </citation>
    <scope>NUCLEOTIDE SEQUENCE</scope>
    <source>
        <strain evidence="1">HR1</strain>
    </source>
</reference>
<sequence>MLSAMKILWTADYPTKDELILLAPLKLFDTLLLKQIYAFSSINLQFIPNIDIKITGGYSPIIQHILNLSKSDLTSLRAKHIKKLNNNKWTGRTPHWYQKLLSTTWSTSSMKYVTPMPIPPIQRLMRRSPEIRNSSTYNLHNEWIIMWDANISDIIYGKSITQTNHPGSRSTTQIQHYIQAYMEKFSSNNLTITNASTPRRMTSFLRPCKGCSCHVYNVFNPSICTLYVATTKLLTIKVYHPLHIPAHITDPKRTWKFPTQHHHTLRTIAYNDYQRSQHDNNFLTPIIPVPRENSPAILSIYNKNPILNPLSPLYLKNLVIGFNQIIDRLLFLAHQFINFSDLSFYTDGSLFQDGPHKSIMGFAWIKTTTSSNPTSFQGATMF</sequence>
<evidence type="ECO:0000313" key="1">
    <source>
        <dbReference type="EMBL" id="GES72704.1"/>
    </source>
</evidence>
<organism evidence="1 2">
    <name type="scientific">Rhizophagus clarus</name>
    <dbReference type="NCBI Taxonomy" id="94130"/>
    <lineage>
        <taxon>Eukaryota</taxon>
        <taxon>Fungi</taxon>
        <taxon>Fungi incertae sedis</taxon>
        <taxon>Mucoromycota</taxon>
        <taxon>Glomeromycotina</taxon>
        <taxon>Glomeromycetes</taxon>
        <taxon>Glomerales</taxon>
        <taxon>Glomeraceae</taxon>
        <taxon>Rhizophagus</taxon>
    </lineage>
</organism>
<gene>
    <name evidence="1" type="ORF">RCL2_000026000</name>
</gene>
<name>A0A8H3KRW5_9GLOM</name>
<evidence type="ECO:0000313" key="2">
    <source>
        <dbReference type="Proteomes" id="UP000615446"/>
    </source>
</evidence>
<protein>
    <submittedName>
        <fullName evidence="1">Ribonuclease H-like domain-containing protein</fullName>
    </submittedName>
</protein>